<gene>
    <name evidence="1" type="ORF">UX01_C0001G0153</name>
</gene>
<evidence type="ECO:0000313" key="2">
    <source>
        <dbReference type="Proteomes" id="UP000034078"/>
    </source>
</evidence>
<organism evidence="1 2">
    <name type="scientific">Candidatus Collierbacteria bacterium GW2011_GWB2_45_17</name>
    <dbReference type="NCBI Taxonomy" id="1618388"/>
    <lineage>
        <taxon>Bacteria</taxon>
        <taxon>Candidatus Collieribacteriota</taxon>
    </lineage>
</organism>
<evidence type="ECO:0000313" key="1">
    <source>
        <dbReference type="EMBL" id="KKU01309.1"/>
    </source>
</evidence>
<dbReference type="EMBL" id="LCKO01000001">
    <property type="protein sequence ID" value="KKU01309.1"/>
    <property type="molecule type" value="Genomic_DNA"/>
</dbReference>
<proteinExistence type="predicted"/>
<reference evidence="1 2" key="1">
    <citation type="journal article" date="2015" name="Nature">
        <title>rRNA introns, odd ribosomes, and small enigmatic genomes across a large radiation of phyla.</title>
        <authorList>
            <person name="Brown C.T."/>
            <person name="Hug L.A."/>
            <person name="Thomas B.C."/>
            <person name="Sharon I."/>
            <person name="Castelle C.J."/>
            <person name="Singh A."/>
            <person name="Wilkins M.J."/>
            <person name="Williams K.H."/>
            <person name="Banfield J.F."/>
        </authorList>
    </citation>
    <scope>NUCLEOTIDE SEQUENCE [LARGE SCALE GENOMIC DNA]</scope>
</reference>
<dbReference type="Proteomes" id="UP000034078">
    <property type="component" value="Unassembled WGS sequence"/>
</dbReference>
<comment type="caution">
    <text evidence="1">The sequence shown here is derived from an EMBL/GenBank/DDBJ whole genome shotgun (WGS) entry which is preliminary data.</text>
</comment>
<name>A0A837IG06_9BACT</name>
<dbReference type="AlphaFoldDB" id="A0A837IG06"/>
<protein>
    <submittedName>
        <fullName evidence="1">Uncharacterized protein</fullName>
    </submittedName>
</protein>
<sequence length="64" mass="6998">MIIEIAELASDFGVSDMIEALVQISAYIPKVGKQVAFVVDKYFSEPVTEVGFLDEVKLDDGETS</sequence>
<accession>A0A837IG06</accession>